<proteinExistence type="predicted"/>
<reference evidence="2" key="1">
    <citation type="journal article" date="2020" name="Ecol. Evol.">
        <title>Genome structure and content of the rice root-knot nematode (Meloidogyne graminicola).</title>
        <authorList>
            <person name="Phan N.T."/>
            <person name="Danchin E.G.J."/>
            <person name="Klopp C."/>
            <person name="Perfus-Barbeoch L."/>
            <person name="Kozlowski D.K."/>
            <person name="Koutsovoulos G.D."/>
            <person name="Lopez-Roques C."/>
            <person name="Bouchez O."/>
            <person name="Zahm M."/>
            <person name="Besnard G."/>
            <person name="Bellafiore S."/>
        </authorList>
    </citation>
    <scope>NUCLEOTIDE SEQUENCE</scope>
    <source>
        <strain evidence="2">VN-18</strain>
    </source>
</reference>
<organism evidence="2 3">
    <name type="scientific">Meloidogyne graminicola</name>
    <dbReference type="NCBI Taxonomy" id="189291"/>
    <lineage>
        <taxon>Eukaryota</taxon>
        <taxon>Metazoa</taxon>
        <taxon>Ecdysozoa</taxon>
        <taxon>Nematoda</taxon>
        <taxon>Chromadorea</taxon>
        <taxon>Rhabditida</taxon>
        <taxon>Tylenchina</taxon>
        <taxon>Tylenchomorpha</taxon>
        <taxon>Tylenchoidea</taxon>
        <taxon>Meloidogynidae</taxon>
        <taxon>Meloidogyninae</taxon>
        <taxon>Meloidogyne</taxon>
    </lineage>
</organism>
<dbReference type="EMBL" id="JABEBT010000160">
    <property type="protein sequence ID" value="KAF7627224.1"/>
    <property type="molecule type" value="Genomic_DNA"/>
</dbReference>
<accession>A0A8S9ZD41</accession>
<gene>
    <name evidence="2" type="ORF">Mgra_00009477</name>
</gene>
<feature type="compositionally biased region" description="Basic and acidic residues" evidence="1">
    <location>
        <begin position="44"/>
        <end position="62"/>
    </location>
</feature>
<dbReference type="AlphaFoldDB" id="A0A8S9ZD41"/>
<feature type="region of interest" description="Disordered" evidence="1">
    <location>
        <begin position="41"/>
        <end position="62"/>
    </location>
</feature>
<comment type="caution">
    <text evidence="2">The sequence shown here is derived from an EMBL/GenBank/DDBJ whole genome shotgun (WGS) entry which is preliminary data.</text>
</comment>
<keyword evidence="3" id="KW-1185">Reference proteome</keyword>
<evidence type="ECO:0000313" key="2">
    <source>
        <dbReference type="EMBL" id="KAF7627224.1"/>
    </source>
</evidence>
<dbReference type="Proteomes" id="UP000605970">
    <property type="component" value="Unassembled WGS sequence"/>
</dbReference>
<sequence>MGTDDCIGGDSSCWVESKPCKCGAQNWVATHVERVAIKFQGGGKDSKDSKLQKIETSKKEKR</sequence>
<name>A0A8S9ZD41_9BILA</name>
<evidence type="ECO:0000313" key="3">
    <source>
        <dbReference type="Proteomes" id="UP000605970"/>
    </source>
</evidence>
<protein>
    <submittedName>
        <fullName evidence="2">Uncharacterized protein</fullName>
    </submittedName>
</protein>
<dbReference type="OrthoDB" id="5839057at2759"/>
<evidence type="ECO:0000256" key="1">
    <source>
        <dbReference type="SAM" id="MobiDB-lite"/>
    </source>
</evidence>